<dbReference type="SMART" id="SM00962">
    <property type="entry name" value="SRP54"/>
    <property type="match status" value="1"/>
</dbReference>
<dbReference type="NCBIfam" id="TIGR00064">
    <property type="entry name" value="ftsY"/>
    <property type="match status" value="1"/>
</dbReference>
<comment type="similarity">
    <text evidence="10">Belongs to the GTP-binding SRP family. FtsY subfamily.</text>
</comment>
<dbReference type="GO" id="GO:0005737">
    <property type="term" value="C:cytoplasm"/>
    <property type="evidence" value="ECO:0007669"/>
    <property type="project" value="UniProtKB-SubCell"/>
</dbReference>
<keyword evidence="14" id="KW-1185">Reference proteome</keyword>
<dbReference type="GO" id="GO:0003924">
    <property type="term" value="F:GTPase activity"/>
    <property type="evidence" value="ECO:0007669"/>
    <property type="project" value="UniProtKB-UniRule"/>
</dbReference>
<dbReference type="SMART" id="SM00963">
    <property type="entry name" value="SRP54_N"/>
    <property type="match status" value="1"/>
</dbReference>
<feature type="coiled-coil region" evidence="11">
    <location>
        <begin position="82"/>
        <end position="109"/>
    </location>
</feature>
<dbReference type="SUPFAM" id="SSF47364">
    <property type="entry name" value="Domain of the SRP/SRP receptor G-proteins"/>
    <property type="match status" value="1"/>
</dbReference>
<evidence type="ECO:0000313" key="13">
    <source>
        <dbReference type="EMBL" id="CAB5498468.1"/>
    </source>
</evidence>
<dbReference type="GO" id="GO:0005886">
    <property type="term" value="C:plasma membrane"/>
    <property type="evidence" value="ECO:0007669"/>
    <property type="project" value="UniProtKB-SubCell"/>
</dbReference>
<evidence type="ECO:0000256" key="4">
    <source>
        <dbReference type="ARBA" id="ARBA00022801"/>
    </source>
</evidence>
<dbReference type="Gene3D" id="3.40.50.300">
    <property type="entry name" value="P-loop containing nucleotide triphosphate hydrolases"/>
    <property type="match status" value="1"/>
</dbReference>
<dbReference type="PANTHER" id="PTHR43134:SF1">
    <property type="entry name" value="SIGNAL RECOGNITION PARTICLE RECEPTOR SUBUNIT ALPHA"/>
    <property type="match status" value="1"/>
</dbReference>
<dbReference type="AlphaFoldDB" id="A0A8H9CFE6"/>
<dbReference type="InterPro" id="IPR027417">
    <property type="entry name" value="P-loop_NTPase"/>
</dbReference>
<evidence type="ECO:0000256" key="6">
    <source>
        <dbReference type="ARBA" id="ARBA00023136"/>
    </source>
</evidence>
<keyword evidence="5 10" id="KW-0342">GTP-binding</keyword>
<dbReference type="InterPro" id="IPR003593">
    <property type="entry name" value="AAA+_ATPase"/>
</dbReference>
<evidence type="ECO:0000256" key="3">
    <source>
        <dbReference type="ARBA" id="ARBA00022741"/>
    </source>
</evidence>
<evidence type="ECO:0000256" key="2">
    <source>
        <dbReference type="ARBA" id="ARBA00022490"/>
    </source>
</evidence>
<comment type="catalytic activity">
    <reaction evidence="8 10">
        <text>GTP + H2O = GDP + phosphate + H(+)</text>
        <dbReference type="Rhea" id="RHEA:19669"/>
        <dbReference type="ChEBI" id="CHEBI:15377"/>
        <dbReference type="ChEBI" id="CHEBI:15378"/>
        <dbReference type="ChEBI" id="CHEBI:37565"/>
        <dbReference type="ChEBI" id="CHEBI:43474"/>
        <dbReference type="ChEBI" id="CHEBI:58189"/>
        <dbReference type="EC" id="3.6.5.4"/>
    </reaction>
</comment>
<protein>
    <recommendedName>
        <fullName evidence="10">Signal recognition particle receptor FtsY</fullName>
        <shortName evidence="10">SRP receptor</shortName>
        <ecNumber evidence="10">3.6.5.4</ecNumber>
    </recommendedName>
</protein>
<dbReference type="EC" id="3.6.5.4" evidence="10"/>
<dbReference type="HAMAP" id="MF_00920">
    <property type="entry name" value="FtsY"/>
    <property type="match status" value="1"/>
</dbReference>
<dbReference type="SUPFAM" id="SSF52540">
    <property type="entry name" value="P-loop containing nucleoside triphosphate hydrolases"/>
    <property type="match status" value="1"/>
</dbReference>
<evidence type="ECO:0000256" key="10">
    <source>
        <dbReference type="HAMAP-Rule" id="MF_00920"/>
    </source>
</evidence>
<keyword evidence="7 10" id="KW-0675">Receptor</keyword>
<keyword evidence="6 10" id="KW-0472">Membrane</keyword>
<dbReference type="CDD" id="cd17874">
    <property type="entry name" value="FtsY"/>
    <property type="match status" value="1"/>
</dbReference>
<dbReference type="InterPro" id="IPR004390">
    <property type="entry name" value="SR_rcpt_FtsY"/>
</dbReference>
<dbReference type="InterPro" id="IPR042101">
    <property type="entry name" value="SRP54_N_sf"/>
</dbReference>
<dbReference type="InterPro" id="IPR000897">
    <property type="entry name" value="SRP54_GTPase_dom"/>
</dbReference>
<comment type="subunit">
    <text evidence="10">Part of the signal recognition particle protein translocation system, which is composed of SRP and FtsY. SRP is a ribonucleoprotein composed of Ffh and a 4.5S RNA molecule.</text>
</comment>
<dbReference type="InterPro" id="IPR036225">
    <property type="entry name" value="SRP/SRP_N"/>
</dbReference>
<name>A0A8H9CFE6_9GAMM</name>
<dbReference type="FunFam" id="3.40.50.300:FF:000053">
    <property type="entry name" value="Signal recognition particle receptor FtsY"/>
    <property type="match status" value="1"/>
</dbReference>
<keyword evidence="2 10" id="KW-0963">Cytoplasm</keyword>
<evidence type="ECO:0000256" key="5">
    <source>
        <dbReference type="ARBA" id="ARBA00023134"/>
    </source>
</evidence>
<sequence>MFNIFKKNKTNSEKNSASLKERLIKSRKKLGSGLSSLLLGKKSIDEDLLEELEILLITADIGINTTDKILESVRKNASRKILKDSDALYDFLKNELAKLLLEDNQLNIERQETFVILVVGVNGAGKTTTIGKLAKSFQNQGKSVMLAAGDTFRAAAVEQLKVWGQRNKIPVIAQDTGADAASVIFDAYQSAQAKNIDILIADTAGRLHTQDNLMQELAKIKRVIAKQNATAPHETMLVIDGSSGQNAINQAKAFNQAITLNGISITKLDGTAKGGVLFAIADELNLPIRYIGVGEGIDDLKPFEPKEFIEALFD</sequence>
<dbReference type="GO" id="GO:0005047">
    <property type="term" value="F:signal recognition particle binding"/>
    <property type="evidence" value="ECO:0007669"/>
    <property type="project" value="TreeGrafter"/>
</dbReference>
<dbReference type="FunFam" id="1.20.120.140:FF:000002">
    <property type="entry name" value="Signal recognition particle receptor FtsY"/>
    <property type="match status" value="1"/>
</dbReference>
<organism evidence="13 14">
    <name type="scientific">Bathymodiolus thermophilus thioautotrophic gill symbiont</name>
    <dbReference type="NCBI Taxonomy" id="2360"/>
    <lineage>
        <taxon>Bacteria</taxon>
        <taxon>Pseudomonadati</taxon>
        <taxon>Pseudomonadota</taxon>
        <taxon>Gammaproteobacteria</taxon>
        <taxon>sulfur-oxidizing symbionts</taxon>
    </lineage>
</organism>
<evidence type="ECO:0000256" key="11">
    <source>
        <dbReference type="SAM" id="Coils"/>
    </source>
</evidence>
<accession>A0A8H9CFE6</accession>
<dbReference type="PROSITE" id="PS00300">
    <property type="entry name" value="SRP54"/>
    <property type="match status" value="1"/>
</dbReference>
<comment type="subcellular location">
    <subcellularLocation>
        <location evidence="10">Cell membrane</location>
        <topology evidence="10">Peripheral membrane protein</topology>
        <orientation evidence="10">Cytoplasmic side</orientation>
    </subcellularLocation>
    <subcellularLocation>
        <location evidence="10">Cytoplasm</location>
    </subcellularLocation>
</comment>
<dbReference type="EMBL" id="CAESAQ020000048">
    <property type="protein sequence ID" value="CAB5498468.1"/>
    <property type="molecule type" value="Genomic_DNA"/>
</dbReference>
<dbReference type="Proteomes" id="UP000643672">
    <property type="component" value="Unassembled WGS sequence"/>
</dbReference>
<keyword evidence="11" id="KW-0175">Coiled coil</keyword>
<gene>
    <name evidence="10" type="primary">ftsY</name>
    <name evidence="13" type="ORF">THERMOS_851</name>
</gene>
<feature type="binding site" evidence="10">
    <location>
        <begin position="202"/>
        <end position="206"/>
    </location>
    <ligand>
        <name>GTP</name>
        <dbReference type="ChEBI" id="CHEBI:37565"/>
    </ligand>
</feature>
<evidence type="ECO:0000259" key="12">
    <source>
        <dbReference type="PROSITE" id="PS00300"/>
    </source>
</evidence>
<dbReference type="Pfam" id="PF02881">
    <property type="entry name" value="SRP54_N"/>
    <property type="match status" value="1"/>
</dbReference>
<evidence type="ECO:0000256" key="1">
    <source>
        <dbReference type="ARBA" id="ARBA00022475"/>
    </source>
</evidence>
<evidence type="ECO:0000256" key="7">
    <source>
        <dbReference type="ARBA" id="ARBA00023170"/>
    </source>
</evidence>
<dbReference type="Gene3D" id="1.20.120.140">
    <property type="entry name" value="Signal recognition particle SRP54, nucleotide-binding domain"/>
    <property type="match status" value="1"/>
</dbReference>
<keyword evidence="4 10" id="KW-0378">Hydrolase</keyword>
<comment type="function">
    <text evidence="9 10">Involved in targeting and insertion of nascent membrane proteins into the cytoplasmic membrane. Acts as a receptor for the complex formed by the signal recognition particle (SRP) and the ribosome-nascent chain (RNC). Interaction with SRP-RNC leads to the transfer of the RNC complex to the Sec translocase for insertion into the membrane, the hydrolysis of GTP by both Ffh and FtsY, and the dissociation of the SRP-FtsY complex into the individual components.</text>
</comment>
<feature type="domain" description="SRP54-type proteins GTP-binding" evidence="12">
    <location>
        <begin position="287"/>
        <end position="300"/>
    </location>
</feature>
<proteinExistence type="inferred from homology"/>
<evidence type="ECO:0000313" key="14">
    <source>
        <dbReference type="Proteomes" id="UP000643672"/>
    </source>
</evidence>
<dbReference type="GO" id="GO:0006614">
    <property type="term" value="P:SRP-dependent cotranslational protein targeting to membrane"/>
    <property type="evidence" value="ECO:0007669"/>
    <property type="project" value="InterPro"/>
</dbReference>
<dbReference type="InterPro" id="IPR013822">
    <property type="entry name" value="Signal_recog_particl_SRP54_hlx"/>
</dbReference>
<keyword evidence="3 10" id="KW-0547">Nucleotide-binding</keyword>
<dbReference type="RefSeq" id="WP_139458498.1">
    <property type="nucleotide sequence ID" value="NZ_CAESAQ020000048.1"/>
</dbReference>
<feature type="binding site" evidence="10">
    <location>
        <begin position="266"/>
        <end position="269"/>
    </location>
    <ligand>
        <name>GTP</name>
        <dbReference type="ChEBI" id="CHEBI:37565"/>
    </ligand>
</feature>
<dbReference type="PANTHER" id="PTHR43134">
    <property type="entry name" value="SIGNAL RECOGNITION PARTICLE RECEPTOR SUBUNIT ALPHA"/>
    <property type="match status" value="1"/>
</dbReference>
<evidence type="ECO:0000256" key="8">
    <source>
        <dbReference type="ARBA" id="ARBA00048027"/>
    </source>
</evidence>
<dbReference type="Pfam" id="PF00448">
    <property type="entry name" value="SRP54"/>
    <property type="match status" value="1"/>
</dbReference>
<reference evidence="13 14" key="1">
    <citation type="submission" date="2020-05" db="EMBL/GenBank/DDBJ databases">
        <authorList>
            <person name="Petersen J."/>
            <person name="Sayavedra L."/>
        </authorList>
    </citation>
    <scope>NUCLEOTIDE SEQUENCE [LARGE SCALE GENOMIC DNA]</scope>
    <source>
        <strain evidence="13">B thermophilus SOXS</strain>
    </source>
</reference>
<dbReference type="SMART" id="SM00382">
    <property type="entry name" value="AAA"/>
    <property type="match status" value="1"/>
</dbReference>
<dbReference type="GO" id="GO:0005525">
    <property type="term" value="F:GTP binding"/>
    <property type="evidence" value="ECO:0007669"/>
    <property type="project" value="UniProtKB-UniRule"/>
</dbReference>
<feature type="binding site" evidence="10">
    <location>
        <begin position="120"/>
        <end position="127"/>
    </location>
    <ligand>
        <name>GTP</name>
        <dbReference type="ChEBI" id="CHEBI:37565"/>
    </ligand>
</feature>
<comment type="caution">
    <text evidence="13">The sequence shown here is derived from an EMBL/GenBank/DDBJ whole genome shotgun (WGS) entry which is preliminary data.</text>
</comment>
<evidence type="ECO:0000256" key="9">
    <source>
        <dbReference type="ARBA" id="ARBA00053570"/>
    </source>
</evidence>
<keyword evidence="1 10" id="KW-1003">Cell membrane</keyword>